<dbReference type="AlphaFoldDB" id="A0A1B4V767"/>
<evidence type="ECO:0000313" key="3">
    <source>
        <dbReference type="Proteomes" id="UP000218899"/>
    </source>
</evidence>
<dbReference type="OrthoDB" id="9806902at2"/>
<gene>
    <name evidence="2" type="ORF">SVA_2828</name>
</gene>
<dbReference type="Pfam" id="PF12697">
    <property type="entry name" value="Abhydrolase_6"/>
    <property type="match status" value="1"/>
</dbReference>
<dbReference type="PANTHER" id="PTHR11614">
    <property type="entry name" value="PHOSPHOLIPASE-RELATED"/>
    <property type="match status" value="1"/>
</dbReference>
<dbReference type="EMBL" id="AP014936">
    <property type="protein sequence ID" value="BAU49376.1"/>
    <property type="molecule type" value="Genomic_DNA"/>
</dbReference>
<name>A0A1B4V767_9GAMM</name>
<proteinExistence type="predicted"/>
<organism evidence="2 3">
    <name type="scientific">Sulfurifustis variabilis</name>
    <dbReference type="NCBI Taxonomy" id="1675686"/>
    <lineage>
        <taxon>Bacteria</taxon>
        <taxon>Pseudomonadati</taxon>
        <taxon>Pseudomonadota</taxon>
        <taxon>Gammaproteobacteria</taxon>
        <taxon>Acidiferrobacterales</taxon>
        <taxon>Acidiferrobacteraceae</taxon>
        <taxon>Sulfurifustis</taxon>
    </lineage>
</organism>
<dbReference type="KEGG" id="sva:SVA_2828"/>
<reference evidence="2 3" key="1">
    <citation type="submission" date="2015-08" db="EMBL/GenBank/DDBJ databases">
        <title>Complete genome sequence of Sulfurifustis variabilis.</title>
        <authorList>
            <person name="Miura A."/>
            <person name="Kojima H."/>
            <person name="Fukui M."/>
        </authorList>
    </citation>
    <scope>NUCLEOTIDE SEQUENCE [LARGE SCALE GENOMIC DNA]</scope>
    <source>
        <strain evidence="3">skN76</strain>
    </source>
</reference>
<sequence length="255" mass="28583">MIHGMWGGPWHWTAYRDVFESAGYRCVAVTLPFHDMEPRGIPDPRLATASLLDYAAAIEREIKRLGEKPIVMGHSLGGLLAQMLAARGLARALVLIAPASPAGILPITPTVIRSFWRIGTTWAFWRKPVRPAFADVSYALLHRFPEAERRKLYERFVYESGRAIFEIGFWPLDSRRAANVDASKVDCPVLVLAGAQDRITPASVVRKVARRYQAVATYKEYDGLAHWLVGEPGWEEVAAYALAWLERNRDAGGKR</sequence>
<dbReference type="InterPro" id="IPR029058">
    <property type="entry name" value="AB_hydrolase_fold"/>
</dbReference>
<protein>
    <submittedName>
        <fullName evidence="2">Alpha/beta hydrolase</fullName>
    </submittedName>
</protein>
<feature type="domain" description="AB hydrolase-1" evidence="1">
    <location>
        <begin position="1"/>
        <end position="238"/>
    </location>
</feature>
<dbReference type="GO" id="GO:0016787">
    <property type="term" value="F:hydrolase activity"/>
    <property type="evidence" value="ECO:0007669"/>
    <property type="project" value="UniProtKB-KW"/>
</dbReference>
<evidence type="ECO:0000259" key="1">
    <source>
        <dbReference type="Pfam" id="PF12697"/>
    </source>
</evidence>
<accession>A0A1B4V767</accession>
<evidence type="ECO:0000313" key="2">
    <source>
        <dbReference type="EMBL" id="BAU49376.1"/>
    </source>
</evidence>
<dbReference type="Proteomes" id="UP000218899">
    <property type="component" value="Chromosome"/>
</dbReference>
<dbReference type="SUPFAM" id="SSF53474">
    <property type="entry name" value="alpha/beta-Hydrolases"/>
    <property type="match status" value="1"/>
</dbReference>
<keyword evidence="2" id="KW-0378">Hydrolase</keyword>
<keyword evidence="3" id="KW-1185">Reference proteome</keyword>
<dbReference type="Gene3D" id="3.40.50.1820">
    <property type="entry name" value="alpha/beta hydrolase"/>
    <property type="match status" value="1"/>
</dbReference>
<dbReference type="InterPro" id="IPR051044">
    <property type="entry name" value="MAG_DAG_Lipase"/>
</dbReference>
<dbReference type="InterPro" id="IPR000073">
    <property type="entry name" value="AB_hydrolase_1"/>
</dbReference>